<gene>
    <name evidence="1" type="ORF">HLI_19520</name>
</gene>
<evidence type="ECO:0000313" key="1">
    <source>
        <dbReference type="EMBL" id="QAS54246.1"/>
    </source>
</evidence>
<dbReference type="KEGG" id="hli:HLI_19520"/>
<accession>A0A410MHV4</accession>
<sequence length="90" mass="10595">MVLRRDGFGGSRFYPENSEITVLCTYINTGYRYVIIRYLDLPFSYRLINRDGILLLEEQVCEFLLNEVTKIDEGYYDDPQLAKKITALMK</sequence>
<dbReference type="RefSeq" id="WP_128526512.1">
    <property type="nucleotide sequence ID" value="NZ_CANLVY010000005.1"/>
</dbReference>
<reference evidence="1 2" key="1">
    <citation type="submission" date="2018-01" db="EMBL/GenBank/DDBJ databases">
        <title>The whole genome sequencing and assembly of Halobacillus litoralis ERB031 strain.</title>
        <authorList>
            <person name="Lee S.-J."/>
            <person name="Park M.-K."/>
            <person name="Kim J.-Y."/>
            <person name="Lee Y.-J."/>
            <person name="Yi H."/>
            <person name="Bahn Y.-S."/>
            <person name="Kim J.F."/>
            <person name="Lee D.-W."/>
        </authorList>
    </citation>
    <scope>NUCLEOTIDE SEQUENCE [LARGE SCALE GENOMIC DNA]</scope>
    <source>
        <strain evidence="1 2">ERB 031</strain>
    </source>
</reference>
<name>A0A410MHV4_9BACI</name>
<protein>
    <submittedName>
        <fullName evidence="1">Uncharacterized protein</fullName>
    </submittedName>
</protein>
<organism evidence="1 2">
    <name type="scientific">Halobacillus litoralis</name>
    <dbReference type="NCBI Taxonomy" id="45668"/>
    <lineage>
        <taxon>Bacteria</taxon>
        <taxon>Bacillati</taxon>
        <taxon>Bacillota</taxon>
        <taxon>Bacilli</taxon>
        <taxon>Bacillales</taxon>
        <taxon>Bacillaceae</taxon>
        <taxon>Halobacillus</taxon>
    </lineage>
</organism>
<dbReference type="EMBL" id="CP026118">
    <property type="protein sequence ID" value="QAS54246.1"/>
    <property type="molecule type" value="Genomic_DNA"/>
</dbReference>
<proteinExistence type="predicted"/>
<evidence type="ECO:0000313" key="2">
    <source>
        <dbReference type="Proteomes" id="UP000287756"/>
    </source>
</evidence>
<dbReference type="OrthoDB" id="2971356at2"/>
<dbReference type="AlphaFoldDB" id="A0A410MHV4"/>
<dbReference type="Proteomes" id="UP000287756">
    <property type="component" value="Chromosome"/>
</dbReference>